<keyword evidence="1" id="KW-1133">Transmembrane helix</keyword>
<keyword evidence="1" id="KW-0472">Membrane</keyword>
<dbReference type="EMBL" id="QQAV01000006">
    <property type="protein sequence ID" value="RDI23420.1"/>
    <property type="molecule type" value="Genomic_DNA"/>
</dbReference>
<evidence type="ECO:0000313" key="4">
    <source>
        <dbReference type="Proteomes" id="UP000255265"/>
    </source>
</evidence>
<proteinExistence type="predicted"/>
<dbReference type="Pfam" id="PF10517">
    <property type="entry name" value="DM13"/>
    <property type="match status" value="1"/>
</dbReference>
<organism evidence="3 4">
    <name type="scientific">Pseudacidovorax intermedius</name>
    <dbReference type="NCBI Taxonomy" id="433924"/>
    <lineage>
        <taxon>Bacteria</taxon>
        <taxon>Pseudomonadati</taxon>
        <taxon>Pseudomonadota</taxon>
        <taxon>Betaproteobacteria</taxon>
        <taxon>Burkholderiales</taxon>
        <taxon>Comamonadaceae</taxon>
        <taxon>Pseudacidovorax</taxon>
    </lineage>
</organism>
<dbReference type="Proteomes" id="UP000255265">
    <property type="component" value="Unassembled WGS sequence"/>
</dbReference>
<dbReference type="AlphaFoldDB" id="A0A370FD30"/>
<evidence type="ECO:0000259" key="2">
    <source>
        <dbReference type="PROSITE" id="PS51549"/>
    </source>
</evidence>
<keyword evidence="4" id="KW-1185">Reference proteome</keyword>
<sequence>MIPPVPPPRTGARRLSVRLLTHGLALLVGLVLGTGLGIYWLPILIAPPAPSDAQVGMVAAQAAYKVEMRGDLKGNDLLHWAHGELMVGPWAIALRGSVAPGPDYRLYLSPTFVQSAEEFEQHRSEMVQVGQVRTFDNFIVTLPATVDIGSHTTVVIWCEAFGKFIGAARYRDPDAAPAVPAAATGATAAPAARQTP</sequence>
<dbReference type="InterPro" id="IPR019545">
    <property type="entry name" value="DM13_domain"/>
</dbReference>
<keyword evidence="1" id="KW-0812">Transmembrane</keyword>
<evidence type="ECO:0000256" key="1">
    <source>
        <dbReference type="SAM" id="Phobius"/>
    </source>
</evidence>
<reference evidence="3 4" key="1">
    <citation type="submission" date="2018-07" db="EMBL/GenBank/DDBJ databases">
        <title>Genomic Encyclopedia of Type Strains, Phase IV (KMG-IV): sequencing the most valuable type-strain genomes for metagenomic binning, comparative biology and taxonomic classification.</title>
        <authorList>
            <person name="Goeker M."/>
        </authorList>
    </citation>
    <scope>NUCLEOTIDE SEQUENCE [LARGE SCALE GENOMIC DNA]</scope>
    <source>
        <strain evidence="3 4">DSM 21352</strain>
    </source>
</reference>
<dbReference type="PROSITE" id="PS51549">
    <property type="entry name" value="DM13"/>
    <property type="match status" value="1"/>
</dbReference>
<protein>
    <submittedName>
        <fullName evidence="3">Electron transfer DM13</fullName>
    </submittedName>
</protein>
<comment type="caution">
    <text evidence="3">The sequence shown here is derived from an EMBL/GenBank/DDBJ whole genome shotgun (WGS) entry which is preliminary data.</text>
</comment>
<dbReference type="OrthoDB" id="6106486at2"/>
<evidence type="ECO:0000313" key="3">
    <source>
        <dbReference type="EMBL" id="RDI23420.1"/>
    </source>
</evidence>
<accession>A0A370FD30</accession>
<name>A0A370FD30_9BURK</name>
<feature type="transmembrane region" description="Helical" evidence="1">
    <location>
        <begin position="19"/>
        <end position="41"/>
    </location>
</feature>
<dbReference type="RefSeq" id="WP_114803467.1">
    <property type="nucleotide sequence ID" value="NZ_QQAV01000006.1"/>
</dbReference>
<gene>
    <name evidence="3" type="ORF">DFR41_106125</name>
</gene>
<feature type="domain" description="DM13" evidence="2">
    <location>
        <begin position="70"/>
        <end position="171"/>
    </location>
</feature>